<protein>
    <recommendedName>
        <fullName evidence="3">SH3 domain-containing protein</fullName>
    </recommendedName>
</protein>
<gene>
    <name evidence="1" type="ORF">CLV81_2802</name>
</gene>
<dbReference type="Proteomes" id="UP000237640">
    <property type="component" value="Unassembled WGS sequence"/>
</dbReference>
<dbReference type="EMBL" id="PVYX01000002">
    <property type="protein sequence ID" value="PRX54401.1"/>
    <property type="molecule type" value="Genomic_DNA"/>
</dbReference>
<sequence>MDKKIENIKTLADTLKTVNIHGKIGVSPLINDSIIKMLKSAKLQNQMVGITIEPNLLKNLSGFNTQISSIIKESNIERLAALQSNTIFPKTVLESFAKIGAQHKSIFASFDNIKKSLPDTSQIANLQYAFTGVSSEFAKLAVTQQKWNLIADFEQITTKATSINEKIVDDEGITKENLKELKDFLGRIEIKVDQIDKDGGSIIWKIITILSFLLAISGELRNWTPKPEFATKEEINEVIKSHFITFEEKIKEKKEYRITRTKCKVSLKPRKNTLILDVLPANFELIVLSTNHKWAFVSYTGLEDGLPRTGWILKKYLTKKK</sequence>
<accession>A0A2T0MA64</accession>
<reference evidence="1 2" key="1">
    <citation type="submission" date="2018-03" db="EMBL/GenBank/DDBJ databases">
        <title>Genomic Encyclopedia of Archaeal and Bacterial Type Strains, Phase II (KMG-II): from individual species to whole genera.</title>
        <authorList>
            <person name="Goeker M."/>
        </authorList>
    </citation>
    <scope>NUCLEOTIDE SEQUENCE [LARGE SCALE GENOMIC DNA]</scope>
    <source>
        <strain evidence="1 2">DSM 25027</strain>
    </source>
</reference>
<organism evidence="1 2">
    <name type="scientific">Flagellimonas meridianipacifica</name>
    <dbReference type="NCBI Taxonomy" id="1080225"/>
    <lineage>
        <taxon>Bacteria</taxon>
        <taxon>Pseudomonadati</taxon>
        <taxon>Bacteroidota</taxon>
        <taxon>Flavobacteriia</taxon>
        <taxon>Flavobacteriales</taxon>
        <taxon>Flavobacteriaceae</taxon>
        <taxon>Flagellimonas</taxon>
    </lineage>
</organism>
<keyword evidence="2" id="KW-1185">Reference proteome</keyword>
<evidence type="ECO:0000313" key="1">
    <source>
        <dbReference type="EMBL" id="PRX54401.1"/>
    </source>
</evidence>
<name>A0A2T0MA64_9FLAO</name>
<evidence type="ECO:0008006" key="3">
    <source>
        <dbReference type="Google" id="ProtNLM"/>
    </source>
</evidence>
<proteinExistence type="predicted"/>
<comment type="caution">
    <text evidence="1">The sequence shown here is derived from an EMBL/GenBank/DDBJ whole genome shotgun (WGS) entry which is preliminary data.</text>
</comment>
<dbReference type="AlphaFoldDB" id="A0A2T0MA64"/>
<evidence type="ECO:0000313" key="2">
    <source>
        <dbReference type="Proteomes" id="UP000237640"/>
    </source>
</evidence>